<evidence type="ECO:0000256" key="19">
    <source>
        <dbReference type="ARBA" id="ARBA00048679"/>
    </source>
</evidence>
<comment type="caution">
    <text evidence="25">The sequence shown here is derived from an EMBL/GenBank/DDBJ whole genome shotgun (WGS) entry which is preliminary data.</text>
</comment>
<evidence type="ECO:0000313" key="26">
    <source>
        <dbReference type="Proteomes" id="UP000193498"/>
    </source>
</evidence>
<dbReference type="InterPro" id="IPR000403">
    <property type="entry name" value="PI3/4_kinase_cat_dom"/>
</dbReference>
<evidence type="ECO:0000256" key="15">
    <source>
        <dbReference type="ARBA" id="ARBA00030222"/>
    </source>
</evidence>
<comment type="similarity">
    <text evidence="2">Belongs to the PI3/PI4-kinase family. ATM subfamily.</text>
</comment>
<dbReference type="STRING" id="1314790.A0A1Y1XWT3"/>
<comment type="subcellular location">
    <subcellularLocation>
        <location evidence="1">Nucleus</location>
    </subcellularLocation>
</comment>
<dbReference type="PROSITE" id="PS50290">
    <property type="entry name" value="PI3_4_KINASE_3"/>
    <property type="match status" value="1"/>
</dbReference>
<dbReference type="PROSITE" id="PS00916">
    <property type="entry name" value="PI3_4_KINASE_2"/>
    <property type="match status" value="1"/>
</dbReference>
<keyword evidence="12" id="KW-0539">Nucleus</keyword>
<evidence type="ECO:0000256" key="1">
    <source>
        <dbReference type="ARBA" id="ARBA00004123"/>
    </source>
</evidence>
<dbReference type="Pfam" id="PF02259">
    <property type="entry name" value="FAT"/>
    <property type="match status" value="1"/>
</dbReference>
<gene>
    <name evidence="25" type="ORF">K493DRAFT_288362</name>
</gene>
<dbReference type="CDD" id="cd05171">
    <property type="entry name" value="PIKKc_ATM"/>
    <property type="match status" value="1"/>
</dbReference>
<sequence length="798" mass="91849">MARKAKQFQLAANAIAQHKFILRDRKDDFADRCHVKISLEECKLLWAQKEHSTAIDSLQELIDSVSTNSLNLAKEVMNQEIVDMLRRAGKWMASLRVDQPQNIMDKYLKKAVDYIEVQSLYDSVGGRAFFDLAKYVDEQYQAMLNSQAFATSQALFKHKEKELEACQAALSKMSSKEKSSQPMYLVQMRKLQVQVDMDRQKIQRALNDRLEYLLLAIEHYLKCLVYDDQFDMSIFRLCSLWFQNAAQIDANSLIAKYTPRLQTRKFIPLIYQLAARISCDSRELRYIEQDPFQIALNKLIERMAIDHPHHTCYQLFALRHGNVGLSHSKRYRKLDASTIDEKKINAATRILEKLKTIPSVREKYVSTEKLCYGYIELAGIDLSSLDKKKIYNSQISFDRNSKISALKNLVHVPVPTRNLPVNPDCVYSDFVYISEFLPKYSVVGGINMPKVIECRGSDGQLYKQLVKGNDDLRQDAVMEQVFTIVDHMLRKNKSTRKRNLGVRTYIVIPLSPVSGLLEWVKDTIPIGNYLQPAHAAYHPEDLKYNVCRKVMMEELEPDAKSKYQVFSKKIIPRFRPVFRHFFHENFHDAKIWFERRLAYTRSVASTSMTGYILGLGDRHAQNILIDKNTAELIHIDLGIAFDQGKMLKYPELVPFRLTRDIVDAMGCTGIEGVFRRCCEETLNVLRNESTALLTILEVLKYDPLYNWSLSPLKAKKIEHRDSTQSQDSDPGIGAFTFRKNEEEGNKEAERAIFRVKEKLTGVEEGTSLSLSGQVAYLISSASNPELLCQLYPGWSPFL</sequence>
<dbReference type="SUPFAM" id="SSF56112">
    <property type="entry name" value="Protein kinase-like (PK-like)"/>
    <property type="match status" value="1"/>
</dbReference>
<evidence type="ECO:0000256" key="8">
    <source>
        <dbReference type="ARBA" id="ARBA00022741"/>
    </source>
</evidence>
<evidence type="ECO:0000256" key="3">
    <source>
        <dbReference type="ARBA" id="ARBA00012513"/>
    </source>
</evidence>
<dbReference type="PANTHER" id="PTHR37079">
    <property type="entry name" value="SERINE/THREONINE-PROTEIN KINASE ATM"/>
    <property type="match status" value="1"/>
</dbReference>
<dbReference type="Gene3D" id="3.30.1010.10">
    <property type="entry name" value="Phosphatidylinositol 3-kinase Catalytic Subunit, Chain A, domain 4"/>
    <property type="match status" value="1"/>
</dbReference>
<keyword evidence="7" id="KW-0808">Transferase</keyword>
<dbReference type="Proteomes" id="UP000193498">
    <property type="component" value="Unassembled WGS sequence"/>
</dbReference>
<feature type="domain" description="FATC" evidence="24">
    <location>
        <begin position="766"/>
        <end position="798"/>
    </location>
</feature>
<dbReference type="Pfam" id="PF00454">
    <property type="entry name" value="PI3_PI4_kinase"/>
    <property type="match status" value="1"/>
</dbReference>
<comment type="catalytic activity">
    <reaction evidence="19">
        <text>L-seryl-[protein] + ATP = O-phospho-L-seryl-[protein] + ADP + H(+)</text>
        <dbReference type="Rhea" id="RHEA:17989"/>
        <dbReference type="Rhea" id="RHEA-COMP:9863"/>
        <dbReference type="Rhea" id="RHEA-COMP:11604"/>
        <dbReference type="ChEBI" id="CHEBI:15378"/>
        <dbReference type="ChEBI" id="CHEBI:29999"/>
        <dbReference type="ChEBI" id="CHEBI:30616"/>
        <dbReference type="ChEBI" id="CHEBI:83421"/>
        <dbReference type="ChEBI" id="CHEBI:456216"/>
        <dbReference type="EC" id="2.7.11.1"/>
    </reaction>
</comment>
<dbReference type="PROSITE" id="PS00915">
    <property type="entry name" value="PI3_4_KINASE_1"/>
    <property type="match status" value="1"/>
</dbReference>
<evidence type="ECO:0000256" key="12">
    <source>
        <dbReference type="ARBA" id="ARBA00023242"/>
    </source>
</evidence>
<dbReference type="FunFam" id="3.30.1010.10:FF:000023">
    <property type="entry name" value="Serine/threonine-protein kinase ATM"/>
    <property type="match status" value="1"/>
</dbReference>
<dbReference type="GO" id="GO:0035556">
    <property type="term" value="P:intracellular signal transduction"/>
    <property type="evidence" value="ECO:0007669"/>
    <property type="project" value="UniProtKB-ARBA"/>
</dbReference>
<dbReference type="InterPro" id="IPR018936">
    <property type="entry name" value="PI3/4_kinase_CS"/>
</dbReference>
<dbReference type="GO" id="GO:0005634">
    <property type="term" value="C:nucleus"/>
    <property type="evidence" value="ECO:0007669"/>
    <property type="project" value="UniProtKB-SubCell"/>
</dbReference>
<evidence type="ECO:0000259" key="23">
    <source>
        <dbReference type="PROSITE" id="PS51189"/>
    </source>
</evidence>
<dbReference type="InterPro" id="IPR044107">
    <property type="entry name" value="PIKKc_ATM"/>
</dbReference>
<reference evidence="25 26" key="1">
    <citation type="submission" date="2016-07" db="EMBL/GenBank/DDBJ databases">
        <title>Pervasive Adenine N6-methylation of Active Genes in Fungi.</title>
        <authorList>
            <consortium name="DOE Joint Genome Institute"/>
            <person name="Mondo S.J."/>
            <person name="Dannebaum R.O."/>
            <person name="Kuo R.C."/>
            <person name="Labutti K."/>
            <person name="Haridas S."/>
            <person name="Kuo A."/>
            <person name="Salamov A."/>
            <person name="Ahrendt S.R."/>
            <person name="Lipzen A."/>
            <person name="Sullivan W."/>
            <person name="Andreopoulos W.B."/>
            <person name="Clum A."/>
            <person name="Lindquist E."/>
            <person name="Daum C."/>
            <person name="Ramamoorthy G.K."/>
            <person name="Gryganskyi A."/>
            <person name="Culley D."/>
            <person name="Magnuson J.K."/>
            <person name="James T.Y."/>
            <person name="O'Malley M.A."/>
            <person name="Stajich J.E."/>
            <person name="Spatafora J.W."/>
            <person name="Visel A."/>
            <person name="Grigoriev I.V."/>
        </authorList>
    </citation>
    <scope>NUCLEOTIDE SEQUENCE [LARGE SCALE GENOMIC DNA]</scope>
    <source>
        <strain evidence="25 26">CBS 931.73</strain>
    </source>
</reference>
<dbReference type="AlphaFoldDB" id="A0A1Y1XWT3"/>
<evidence type="ECO:0000259" key="22">
    <source>
        <dbReference type="PROSITE" id="PS50290"/>
    </source>
</evidence>
<feature type="domain" description="PI3K/PI4K catalytic" evidence="22">
    <location>
        <begin position="436"/>
        <end position="760"/>
    </location>
</feature>
<dbReference type="PROSITE" id="PS51190">
    <property type="entry name" value="FATC"/>
    <property type="match status" value="1"/>
</dbReference>
<protein>
    <recommendedName>
        <fullName evidence="20">Serine/threonine-protein kinase ATM</fullName>
        <ecNumber evidence="3">2.7.11.1</ecNumber>
    </recommendedName>
    <alternativeName>
        <fullName evidence="14">ATM homolog</fullName>
    </alternativeName>
    <alternativeName>
        <fullName evidence="16 17">DNA-damage checkpoint kinase TEL1</fullName>
    </alternativeName>
    <alternativeName>
        <fullName evidence="4 5">Serine/threonine-protein kinase TEL1</fullName>
    </alternativeName>
    <alternativeName>
        <fullName evidence="15">Telomere length regulation protein 1</fullName>
    </alternativeName>
</protein>
<accession>A0A1Y1XWT3</accession>
<evidence type="ECO:0000256" key="14">
    <source>
        <dbReference type="ARBA" id="ARBA00030020"/>
    </source>
</evidence>
<dbReference type="SMART" id="SM01343">
    <property type="entry name" value="FATC"/>
    <property type="match status" value="1"/>
</dbReference>
<dbReference type="InParanoid" id="A0A1Y1XWT3"/>
<feature type="domain" description="FAT" evidence="23">
    <location>
        <begin position="1"/>
        <end position="321"/>
    </location>
</feature>
<dbReference type="GO" id="GO:0006281">
    <property type="term" value="P:DNA repair"/>
    <property type="evidence" value="ECO:0007669"/>
    <property type="project" value="InterPro"/>
</dbReference>
<dbReference type="OrthoDB" id="381190at2759"/>
<keyword evidence="10" id="KW-0418">Kinase</keyword>
<keyword evidence="13" id="KW-0131">Cell cycle</keyword>
<evidence type="ECO:0000256" key="11">
    <source>
        <dbReference type="ARBA" id="ARBA00022840"/>
    </source>
</evidence>
<evidence type="ECO:0000256" key="5">
    <source>
        <dbReference type="ARBA" id="ARBA00020288"/>
    </source>
</evidence>
<evidence type="ECO:0000256" key="13">
    <source>
        <dbReference type="ARBA" id="ARBA00023306"/>
    </source>
</evidence>
<evidence type="ECO:0000256" key="4">
    <source>
        <dbReference type="ARBA" id="ARBA00014619"/>
    </source>
</evidence>
<proteinExistence type="inferred from homology"/>
<dbReference type="SMART" id="SM00146">
    <property type="entry name" value="PI3Kc"/>
    <property type="match status" value="1"/>
</dbReference>
<dbReference type="PANTHER" id="PTHR37079:SF4">
    <property type="entry name" value="SERINE_THREONINE-PROTEIN KINASE ATM"/>
    <property type="match status" value="1"/>
</dbReference>
<keyword evidence="11" id="KW-0067">ATP-binding</keyword>
<dbReference type="InterPro" id="IPR014009">
    <property type="entry name" value="PIK_FAT"/>
</dbReference>
<evidence type="ECO:0000256" key="20">
    <source>
        <dbReference type="ARBA" id="ARBA00073111"/>
    </source>
</evidence>
<evidence type="ECO:0000256" key="7">
    <source>
        <dbReference type="ARBA" id="ARBA00022679"/>
    </source>
</evidence>
<dbReference type="EC" id="2.7.11.1" evidence="3"/>
<evidence type="ECO:0000256" key="6">
    <source>
        <dbReference type="ARBA" id="ARBA00022527"/>
    </source>
</evidence>
<keyword evidence="9" id="KW-0227">DNA damage</keyword>
<evidence type="ECO:0000259" key="24">
    <source>
        <dbReference type="PROSITE" id="PS51190"/>
    </source>
</evidence>
<dbReference type="InterPro" id="IPR003151">
    <property type="entry name" value="PIK-rel_kinase_FAT"/>
</dbReference>
<evidence type="ECO:0000256" key="16">
    <source>
        <dbReference type="ARBA" id="ARBA00031460"/>
    </source>
</evidence>
<dbReference type="InterPro" id="IPR036940">
    <property type="entry name" value="PI3/4_kinase_cat_sf"/>
</dbReference>
<dbReference type="InterPro" id="IPR003152">
    <property type="entry name" value="FATC_dom"/>
</dbReference>
<dbReference type="PROSITE" id="PS51189">
    <property type="entry name" value="FAT"/>
    <property type="match status" value="1"/>
</dbReference>
<evidence type="ECO:0000256" key="18">
    <source>
        <dbReference type="ARBA" id="ARBA00047899"/>
    </source>
</evidence>
<name>A0A1Y1XWT3_9FUNG</name>
<evidence type="ECO:0000313" key="25">
    <source>
        <dbReference type="EMBL" id="ORX90217.1"/>
    </source>
</evidence>
<dbReference type="GO" id="GO:0005524">
    <property type="term" value="F:ATP binding"/>
    <property type="evidence" value="ECO:0007669"/>
    <property type="project" value="UniProtKB-KW"/>
</dbReference>
<dbReference type="InterPro" id="IPR038980">
    <property type="entry name" value="ATM_plant"/>
</dbReference>
<evidence type="ECO:0000256" key="17">
    <source>
        <dbReference type="ARBA" id="ARBA00032467"/>
    </source>
</evidence>
<evidence type="ECO:0000256" key="9">
    <source>
        <dbReference type="ARBA" id="ARBA00022763"/>
    </source>
</evidence>
<feature type="region of interest" description="Disordered" evidence="21">
    <location>
        <begin position="718"/>
        <end position="743"/>
    </location>
</feature>
<keyword evidence="26" id="KW-1185">Reference proteome</keyword>
<dbReference type="Gene3D" id="1.10.1070.11">
    <property type="entry name" value="Phosphatidylinositol 3-/4-kinase, catalytic domain"/>
    <property type="match status" value="1"/>
</dbReference>
<evidence type="ECO:0000256" key="2">
    <source>
        <dbReference type="ARBA" id="ARBA00010769"/>
    </source>
</evidence>
<dbReference type="InterPro" id="IPR011009">
    <property type="entry name" value="Kinase-like_dom_sf"/>
</dbReference>
<dbReference type="GO" id="GO:0004674">
    <property type="term" value="F:protein serine/threonine kinase activity"/>
    <property type="evidence" value="ECO:0007669"/>
    <property type="project" value="UniProtKB-KW"/>
</dbReference>
<keyword evidence="6" id="KW-0723">Serine/threonine-protein kinase</keyword>
<organism evidence="25 26">
    <name type="scientific">Basidiobolus meristosporus CBS 931.73</name>
    <dbReference type="NCBI Taxonomy" id="1314790"/>
    <lineage>
        <taxon>Eukaryota</taxon>
        <taxon>Fungi</taxon>
        <taxon>Fungi incertae sedis</taxon>
        <taxon>Zoopagomycota</taxon>
        <taxon>Entomophthoromycotina</taxon>
        <taxon>Basidiobolomycetes</taxon>
        <taxon>Basidiobolales</taxon>
        <taxon>Basidiobolaceae</taxon>
        <taxon>Basidiobolus</taxon>
    </lineage>
</organism>
<keyword evidence="8" id="KW-0547">Nucleotide-binding</keyword>
<evidence type="ECO:0000256" key="21">
    <source>
        <dbReference type="SAM" id="MobiDB-lite"/>
    </source>
</evidence>
<dbReference type="EMBL" id="MCFE01000391">
    <property type="protein sequence ID" value="ORX90217.1"/>
    <property type="molecule type" value="Genomic_DNA"/>
</dbReference>
<evidence type="ECO:0000256" key="10">
    <source>
        <dbReference type="ARBA" id="ARBA00022777"/>
    </source>
</evidence>
<comment type="catalytic activity">
    <reaction evidence="18">
        <text>L-threonyl-[protein] + ATP = O-phospho-L-threonyl-[protein] + ADP + H(+)</text>
        <dbReference type="Rhea" id="RHEA:46608"/>
        <dbReference type="Rhea" id="RHEA-COMP:11060"/>
        <dbReference type="Rhea" id="RHEA-COMP:11605"/>
        <dbReference type="ChEBI" id="CHEBI:15378"/>
        <dbReference type="ChEBI" id="CHEBI:30013"/>
        <dbReference type="ChEBI" id="CHEBI:30616"/>
        <dbReference type="ChEBI" id="CHEBI:61977"/>
        <dbReference type="ChEBI" id="CHEBI:456216"/>
        <dbReference type="EC" id="2.7.11.1"/>
    </reaction>
</comment>
<dbReference type="Pfam" id="PF02260">
    <property type="entry name" value="FATC"/>
    <property type="match status" value="1"/>
</dbReference>